<dbReference type="HAMAP" id="MF_01084">
    <property type="entry name" value="Diphthine_synth"/>
    <property type="match status" value="1"/>
</dbReference>
<dbReference type="Gene3D" id="3.30.950.10">
    <property type="entry name" value="Methyltransferase, Cobalt-precorrin-4 Transmethylase, Domain 2"/>
    <property type="match status" value="1"/>
</dbReference>
<feature type="binding site" evidence="6 7">
    <location>
        <position position="165"/>
    </location>
    <ligand>
        <name>S-adenosyl-L-methionine</name>
        <dbReference type="ChEBI" id="CHEBI:59789"/>
    </ligand>
</feature>
<feature type="domain" description="Tetrapyrrole methylase" evidence="8">
    <location>
        <begin position="1"/>
        <end position="217"/>
    </location>
</feature>
<sequence length="266" mass="30062">MLIFIGLGFAPQHLTLEALNHIVKCDKIIIDTYTGIIQEDYIDTIKPLLKGKEVVYAKRRDLEGSSIEKLVAEAKNRDIVVLVPGDPFIATTHDAIRAEAGRRGVKVKVVNGLSIVNLAITKCGLQIYRFGKVITLVFPEITKPYSVIDTIYDNLNRRLHTLVLLDIRVEEGKYMGIGEAVDILIDMDVENRLANTIGIGLERLGFRDEKVIADLLPSLRKYRFHKPPHSLIILSEPHPIELDCLLHYCNLPLNVYLDFSSRRKRG</sequence>
<evidence type="ECO:0000256" key="6">
    <source>
        <dbReference type="HAMAP-Rule" id="MF_01084"/>
    </source>
</evidence>
<dbReference type="UniPathway" id="UPA00559"/>
<dbReference type="GO" id="GO:0017183">
    <property type="term" value="P:protein histidyl modification to diphthamide"/>
    <property type="evidence" value="ECO:0007669"/>
    <property type="project" value="UniProtKB-UniRule"/>
</dbReference>
<dbReference type="InterPro" id="IPR014777">
    <property type="entry name" value="4pyrrole_Mease_sub1"/>
</dbReference>
<reference evidence="9" key="1">
    <citation type="journal article" date="2020" name="mSystems">
        <title>Genome- and Community-Level Interaction Insights into Carbon Utilization and Element Cycling Functions of Hydrothermarchaeota in Hydrothermal Sediment.</title>
        <authorList>
            <person name="Zhou Z."/>
            <person name="Liu Y."/>
            <person name="Xu W."/>
            <person name="Pan J."/>
            <person name="Luo Z.H."/>
            <person name="Li M."/>
        </authorList>
    </citation>
    <scope>NUCLEOTIDE SEQUENCE [LARGE SCALE GENOMIC DNA]</scope>
    <source>
        <strain evidence="9">SpSt-648</strain>
    </source>
</reference>
<dbReference type="CDD" id="cd11647">
    <property type="entry name" value="DHP5_DphB"/>
    <property type="match status" value="1"/>
</dbReference>
<dbReference type="Pfam" id="PF00590">
    <property type="entry name" value="TP_methylase"/>
    <property type="match status" value="1"/>
</dbReference>
<evidence type="ECO:0000256" key="5">
    <source>
        <dbReference type="ARBA" id="ARBA00022691"/>
    </source>
</evidence>
<organism evidence="9">
    <name type="scientific">Staphylothermus marinus</name>
    <dbReference type="NCBI Taxonomy" id="2280"/>
    <lineage>
        <taxon>Archaea</taxon>
        <taxon>Thermoproteota</taxon>
        <taxon>Thermoprotei</taxon>
        <taxon>Desulfurococcales</taxon>
        <taxon>Desulfurococcaceae</taxon>
        <taxon>Staphylothermus</taxon>
    </lineage>
</organism>
<dbReference type="NCBIfam" id="TIGR00522">
    <property type="entry name" value="dph5"/>
    <property type="match status" value="1"/>
</dbReference>
<dbReference type="InterPro" id="IPR004551">
    <property type="entry name" value="Dphthn_synthase"/>
</dbReference>
<feature type="binding site" evidence="6 7">
    <location>
        <position position="86"/>
    </location>
    <ligand>
        <name>S-adenosyl-L-methionine</name>
        <dbReference type="ChEBI" id="CHEBI:59789"/>
    </ligand>
</feature>
<comment type="subunit">
    <text evidence="6">Homodimer.</text>
</comment>
<dbReference type="SUPFAM" id="SSF53790">
    <property type="entry name" value="Tetrapyrrole methylase"/>
    <property type="match status" value="1"/>
</dbReference>
<dbReference type="Gene3D" id="3.40.1010.10">
    <property type="entry name" value="Cobalt-precorrin-4 Transmethylase, Domain 1"/>
    <property type="match status" value="1"/>
</dbReference>
<comment type="pathway">
    <text evidence="1 6">Protein modification; peptidyl-diphthamide biosynthesis.</text>
</comment>
<gene>
    <name evidence="9" type="primary">dph5</name>
    <name evidence="6" type="synonym">dphB</name>
    <name evidence="9" type="ORF">ENU20_01660</name>
</gene>
<comment type="caution">
    <text evidence="9">The sequence shown here is derived from an EMBL/GenBank/DDBJ whole genome shotgun (WGS) entry which is preliminary data.</text>
</comment>
<keyword evidence="3 6" id="KW-0489">Methyltransferase</keyword>
<dbReference type="PIRSF" id="PIRSF036432">
    <property type="entry name" value="Diphthine_synth"/>
    <property type="match status" value="1"/>
</dbReference>
<feature type="binding site" evidence="6 7">
    <location>
        <position position="89"/>
    </location>
    <ligand>
        <name>S-adenosyl-L-methionine</name>
        <dbReference type="ChEBI" id="CHEBI:59789"/>
    </ligand>
</feature>
<accession>A0A7C4NMU9</accession>
<comment type="function">
    <text evidence="6">S-adenosyl-L-methionine-dependent methyltransferase that catalyzes the trimethylation of the amino group of the modified target histidine residue in translation elongation factor 2 (EF-2), to form an intermediate called diphthine. The three successive methylation reactions represent the second step of diphthamide biosynthesis.</text>
</comment>
<evidence type="ECO:0000256" key="4">
    <source>
        <dbReference type="ARBA" id="ARBA00022679"/>
    </source>
</evidence>
<dbReference type="InterPro" id="IPR014776">
    <property type="entry name" value="4pyrrole_Mease_sub2"/>
</dbReference>
<evidence type="ECO:0000256" key="1">
    <source>
        <dbReference type="ARBA" id="ARBA00005156"/>
    </source>
</evidence>
<evidence type="ECO:0000256" key="3">
    <source>
        <dbReference type="ARBA" id="ARBA00022603"/>
    </source>
</evidence>
<dbReference type="PANTHER" id="PTHR10882">
    <property type="entry name" value="DIPHTHINE SYNTHASE"/>
    <property type="match status" value="1"/>
</dbReference>
<dbReference type="PANTHER" id="PTHR10882:SF0">
    <property type="entry name" value="DIPHTHINE METHYL ESTER SYNTHASE"/>
    <property type="match status" value="1"/>
</dbReference>
<evidence type="ECO:0000313" key="9">
    <source>
        <dbReference type="EMBL" id="HGQ73771.1"/>
    </source>
</evidence>
<comment type="similarity">
    <text evidence="2 6">Belongs to the diphthine synthase family.</text>
</comment>
<dbReference type="GO" id="GO:0032259">
    <property type="term" value="P:methylation"/>
    <property type="evidence" value="ECO:0007669"/>
    <property type="project" value="UniProtKB-KW"/>
</dbReference>
<dbReference type="AlphaFoldDB" id="A0A7C4NMU9"/>
<keyword evidence="5 6" id="KW-0949">S-adenosyl-L-methionine</keyword>
<evidence type="ECO:0000256" key="7">
    <source>
        <dbReference type="PIRSR" id="PIRSR036432-1"/>
    </source>
</evidence>
<name>A0A7C4NMU9_STAMA</name>
<proteinExistence type="inferred from homology"/>
<comment type="catalytic activity">
    <reaction evidence="6">
        <text>2-[(3S)-amino-3-carboxypropyl]-L-histidyl-[translation elongation factor 2] + 3 S-adenosyl-L-methionine = diphthine-[translation elongation factor 2] + 3 S-adenosyl-L-homocysteine + 3 H(+)</text>
        <dbReference type="Rhea" id="RHEA:36415"/>
        <dbReference type="Rhea" id="RHEA-COMP:9749"/>
        <dbReference type="Rhea" id="RHEA-COMP:10172"/>
        <dbReference type="ChEBI" id="CHEBI:15378"/>
        <dbReference type="ChEBI" id="CHEBI:57856"/>
        <dbReference type="ChEBI" id="CHEBI:59789"/>
        <dbReference type="ChEBI" id="CHEBI:73995"/>
        <dbReference type="ChEBI" id="CHEBI:82696"/>
        <dbReference type="EC" id="2.1.1.98"/>
    </reaction>
</comment>
<dbReference type="InterPro" id="IPR035996">
    <property type="entry name" value="4pyrrol_Methylase_sf"/>
</dbReference>
<dbReference type="EC" id="2.1.1.98" evidence="6"/>
<protein>
    <recommendedName>
        <fullName evidence="6">Diphthine synthase</fullName>
        <ecNumber evidence="6">2.1.1.98</ecNumber>
    </recommendedName>
    <alternativeName>
        <fullName evidence="6">Diphthamide biosynthesis methyltransferase</fullName>
    </alternativeName>
</protein>
<keyword evidence="4 6" id="KW-0808">Transferase</keyword>
<feature type="binding site" evidence="6 7">
    <location>
        <position position="204"/>
    </location>
    <ligand>
        <name>S-adenosyl-L-methionine</name>
        <dbReference type="ChEBI" id="CHEBI:59789"/>
    </ligand>
</feature>
<dbReference type="EMBL" id="DTBP01000013">
    <property type="protein sequence ID" value="HGQ73771.1"/>
    <property type="molecule type" value="Genomic_DNA"/>
</dbReference>
<evidence type="ECO:0000256" key="2">
    <source>
        <dbReference type="ARBA" id="ARBA00006729"/>
    </source>
</evidence>
<dbReference type="GO" id="GO:0004164">
    <property type="term" value="F:diphthine synthase activity"/>
    <property type="evidence" value="ECO:0007669"/>
    <property type="project" value="UniProtKB-UniRule"/>
</dbReference>
<dbReference type="InterPro" id="IPR000878">
    <property type="entry name" value="4pyrrol_Mease"/>
</dbReference>
<evidence type="ECO:0000259" key="8">
    <source>
        <dbReference type="Pfam" id="PF00590"/>
    </source>
</evidence>
<feature type="binding site" evidence="6 7">
    <location>
        <begin position="114"/>
        <end position="115"/>
    </location>
    <ligand>
        <name>S-adenosyl-L-methionine</name>
        <dbReference type="ChEBI" id="CHEBI:59789"/>
    </ligand>
</feature>
<comment type="caution">
    <text evidence="6">Lacks conserved residue(s) required for the propagation of feature annotation.</text>
</comment>
<feature type="binding site" evidence="6 7">
    <location>
        <position position="229"/>
    </location>
    <ligand>
        <name>S-adenosyl-L-methionine</name>
        <dbReference type="ChEBI" id="CHEBI:59789"/>
    </ligand>
</feature>